<dbReference type="Proteomes" id="UP000245926">
    <property type="component" value="Chromosome"/>
</dbReference>
<organism evidence="1 2">
    <name type="scientific">Methylobacterium durans</name>
    <dbReference type="NCBI Taxonomy" id="2202825"/>
    <lineage>
        <taxon>Bacteria</taxon>
        <taxon>Pseudomonadati</taxon>
        <taxon>Pseudomonadota</taxon>
        <taxon>Alphaproteobacteria</taxon>
        <taxon>Hyphomicrobiales</taxon>
        <taxon>Methylobacteriaceae</taxon>
        <taxon>Methylobacterium</taxon>
    </lineage>
</organism>
<gene>
    <name evidence="1" type="ORF">DK389_02480</name>
</gene>
<sequence length="77" mass="8657">MIRIIKHIIVEPKPDRSACSARIEAAVRATFPEATTEIVQGLLDDDLVVEVRLPLAQLDEWRAARARWADFSCPEGE</sequence>
<dbReference type="RefSeq" id="WP_109887291.1">
    <property type="nucleotide sequence ID" value="NZ_CP029550.1"/>
</dbReference>
<accession>A0A2U8W2N1</accession>
<dbReference type="EMBL" id="CP029550">
    <property type="protein sequence ID" value="AWN39602.1"/>
    <property type="molecule type" value="Genomic_DNA"/>
</dbReference>
<keyword evidence="2" id="KW-1185">Reference proteome</keyword>
<dbReference type="AlphaFoldDB" id="A0A2U8W2N1"/>
<dbReference type="KEGG" id="mets:DK389_02480"/>
<name>A0A2U8W2N1_9HYPH</name>
<dbReference type="OrthoDB" id="8004529at2"/>
<reference evidence="2" key="1">
    <citation type="submission" date="2018-05" db="EMBL/GenBank/DDBJ databases">
        <title>Complete Genome Sequence of Methylobacterium sp. 17SD2-17.</title>
        <authorList>
            <person name="Srinivasan S."/>
        </authorList>
    </citation>
    <scope>NUCLEOTIDE SEQUENCE [LARGE SCALE GENOMIC DNA]</scope>
    <source>
        <strain evidence="2">17SD2-17</strain>
    </source>
</reference>
<protein>
    <submittedName>
        <fullName evidence="1">Uncharacterized protein</fullName>
    </submittedName>
</protein>
<evidence type="ECO:0000313" key="2">
    <source>
        <dbReference type="Proteomes" id="UP000245926"/>
    </source>
</evidence>
<evidence type="ECO:0000313" key="1">
    <source>
        <dbReference type="EMBL" id="AWN39602.1"/>
    </source>
</evidence>
<proteinExistence type="predicted"/>